<reference evidence="2 3" key="1">
    <citation type="journal article" date="2021" name="BMC Genomics">
        <title>Datura genome reveals duplications of psychoactive alkaloid biosynthetic genes and high mutation rate following tissue culture.</title>
        <authorList>
            <person name="Rajewski A."/>
            <person name="Carter-House D."/>
            <person name="Stajich J."/>
            <person name="Litt A."/>
        </authorList>
    </citation>
    <scope>NUCLEOTIDE SEQUENCE [LARGE SCALE GENOMIC DNA]</scope>
    <source>
        <strain evidence="2">AR-01</strain>
    </source>
</reference>
<evidence type="ECO:0000256" key="1">
    <source>
        <dbReference type="SAM" id="MobiDB-lite"/>
    </source>
</evidence>
<gene>
    <name evidence="2" type="ORF">HAX54_031109</name>
</gene>
<protein>
    <submittedName>
        <fullName evidence="2">Uncharacterized protein</fullName>
    </submittedName>
</protein>
<feature type="non-terminal residue" evidence="2">
    <location>
        <position position="94"/>
    </location>
</feature>
<evidence type="ECO:0000313" key="2">
    <source>
        <dbReference type="EMBL" id="MCD9643533.1"/>
    </source>
</evidence>
<name>A0ABS8V919_DATST</name>
<proteinExistence type="predicted"/>
<dbReference type="EMBL" id="JACEIK010003919">
    <property type="protein sequence ID" value="MCD9643533.1"/>
    <property type="molecule type" value="Genomic_DNA"/>
</dbReference>
<sequence>MEEYGSAFNKGIEQSDGQNIEVGEGIGEDTLNGEEPFTTTVATTFAATRVSFTTTFVIISSTTAYVITLKLHISRSITQTLLIKNPSKIGVNPT</sequence>
<dbReference type="Proteomes" id="UP000823775">
    <property type="component" value="Unassembled WGS sequence"/>
</dbReference>
<organism evidence="2 3">
    <name type="scientific">Datura stramonium</name>
    <name type="common">Jimsonweed</name>
    <name type="synonym">Common thornapple</name>
    <dbReference type="NCBI Taxonomy" id="4076"/>
    <lineage>
        <taxon>Eukaryota</taxon>
        <taxon>Viridiplantae</taxon>
        <taxon>Streptophyta</taxon>
        <taxon>Embryophyta</taxon>
        <taxon>Tracheophyta</taxon>
        <taxon>Spermatophyta</taxon>
        <taxon>Magnoliopsida</taxon>
        <taxon>eudicotyledons</taxon>
        <taxon>Gunneridae</taxon>
        <taxon>Pentapetalae</taxon>
        <taxon>asterids</taxon>
        <taxon>lamiids</taxon>
        <taxon>Solanales</taxon>
        <taxon>Solanaceae</taxon>
        <taxon>Solanoideae</taxon>
        <taxon>Datureae</taxon>
        <taxon>Datura</taxon>
    </lineage>
</organism>
<comment type="caution">
    <text evidence="2">The sequence shown here is derived from an EMBL/GenBank/DDBJ whole genome shotgun (WGS) entry which is preliminary data.</text>
</comment>
<accession>A0ABS8V919</accession>
<feature type="region of interest" description="Disordered" evidence="1">
    <location>
        <begin position="1"/>
        <end position="34"/>
    </location>
</feature>
<evidence type="ECO:0000313" key="3">
    <source>
        <dbReference type="Proteomes" id="UP000823775"/>
    </source>
</evidence>
<keyword evidence="3" id="KW-1185">Reference proteome</keyword>